<dbReference type="InterPro" id="IPR043519">
    <property type="entry name" value="NT_sf"/>
</dbReference>
<dbReference type="Pfam" id="PF22600">
    <property type="entry name" value="MTPAP-like_central"/>
    <property type="match status" value="1"/>
</dbReference>
<dbReference type="InterPro" id="IPR039182">
    <property type="entry name" value="Pop1"/>
</dbReference>
<dbReference type="GO" id="GO:0005655">
    <property type="term" value="C:nucleolar ribonuclease P complex"/>
    <property type="evidence" value="ECO:0007669"/>
    <property type="project" value="InterPro"/>
</dbReference>
<evidence type="ECO:0000256" key="6">
    <source>
        <dbReference type="SAM" id="MobiDB-lite"/>
    </source>
</evidence>
<dbReference type="GO" id="GO:0000172">
    <property type="term" value="C:ribonuclease MRP complex"/>
    <property type="evidence" value="ECO:0007669"/>
    <property type="project" value="InterPro"/>
</dbReference>
<keyword evidence="2" id="KW-0819">tRNA processing</keyword>
<evidence type="ECO:0008006" key="14">
    <source>
        <dbReference type="Google" id="ProtNLM"/>
    </source>
</evidence>
<dbReference type="Proteomes" id="UP000678499">
    <property type="component" value="Unassembled WGS sequence"/>
</dbReference>
<feature type="domain" description="PAP-associated" evidence="7">
    <location>
        <begin position="875"/>
        <end position="908"/>
    </location>
</feature>
<dbReference type="InterPro" id="IPR009723">
    <property type="entry name" value="Pop1_N"/>
</dbReference>
<evidence type="ECO:0000256" key="4">
    <source>
        <dbReference type="ARBA" id="ARBA00022842"/>
    </source>
</evidence>
<evidence type="ECO:0000259" key="8">
    <source>
        <dbReference type="Pfam" id="PF06978"/>
    </source>
</evidence>
<dbReference type="GO" id="GO:0046872">
    <property type="term" value="F:metal ion binding"/>
    <property type="evidence" value="ECO:0007669"/>
    <property type="project" value="UniProtKB-KW"/>
</dbReference>
<dbReference type="Pfam" id="PF03828">
    <property type="entry name" value="PAP_assoc"/>
    <property type="match status" value="1"/>
</dbReference>
<proteinExistence type="predicted"/>
<keyword evidence="13" id="KW-1185">Reference proteome</keyword>
<evidence type="ECO:0000313" key="13">
    <source>
        <dbReference type="Proteomes" id="UP000678499"/>
    </source>
</evidence>
<reference evidence="12" key="1">
    <citation type="submission" date="2020-11" db="EMBL/GenBank/DDBJ databases">
        <authorList>
            <person name="Tran Van P."/>
        </authorList>
    </citation>
    <scope>NUCLEOTIDE SEQUENCE</scope>
</reference>
<dbReference type="SUPFAM" id="SSF103025">
    <property type="entry name" value="Folate-binding domain"/>
    <property type="match status" value="1"/>
</dbReference>
<accession>A0A7R9BJV6</accession>
<dbReference type="PANTHER" id="PTHR22731:SF3">
    <property type="entry name" value="RIBONUCLEASES P_MRP PROTEIN SUBUNIT POP1"/>
    <property type="match status" value="1"/>
</dbReference>
<dbReference type="EMBL" id="CAJPEX010000498">
    <property type="protein sequence ID" value="CAG0916023.1"/>
    <property type="molecule type" value="Genomic_DNA"/>
</dbReference>
<dbReference type="AlphaFoldDB" id="A0A7R9BJV6"/>
<dbReference type="SUPFAM" id="SSF81301">
    <property type="entry name" value="Nucleotidyltransferase"/>
    <property type="match status" value="1"/>
</dbReference>
<dbReference type="SUPFAM" id="SSF81631">
    <property type="entry name" value="PAP/OAS1 substrate-binding domain"/>
    <property type="match status" value="1"/>
</dbReference>
<comment type="subcellular location">
    <subcellularLocation>
        <location evidence="1">Nucleus</location>
    </subcellularLocation>
</comment>
<dbReference type="Pfam" id="PF08170">
    <property type="entry name" value="POPLD"/>
    <property type="match status" value="1"/>
</dbReference>
<dbReference type="Pfam" id="PF06978">
    <property type="entry name" value="POP1_N"/>
    <property type="match status" value="1"/>
</dbReference>
<feature type="domain" description="POP1 C-terminal" evidence="11">
    <location>
        <begin position="562"/>
        <end position="688"/>
    </location>
</feature>
<keyword evidence="5" id="KW-0539">Nucleus</keyword>
<evidence type="ECO:0000259" key="7">
    <source>
        <dbReference type="Pfam" id="PF03828"/>
    </source>
</evidence>
<dbReference type="PANTHER" id="PTHR22731">
    <property type="entry name" value="RIBONUCLEASES P/MRP PROTEIN SUBUNIT POP1"/>
    <property type="match status" value="1"/>
</dbReference>
<dbReference type="EMBL" id="OA882535">
    <property type="protein sequence ID" value="CAD7275871.1"/>
    <property type="molecule type" value="Genomic_DNA"/>
</dbReference>
<dbReference type="Gene3D" id="1.10.1410.10">
    <property type="match status" value="1"/>
</dbReference>
<evidence type="ECO:0000259" key="11">
    <source>
        <dbReference type="Pfam" id="PF22770"/>
    </source>
</evidence>
<dbReference type="Gene3D" id="3.30.460.10">
    <property type="entry name" value="Beta Polymerase, domain 2"/>
    <property type="match status" value="1"/>
</dbReference>
<dbReference type="InterPro" id="IPR054708">
    <property type="entry name" value="MTPAP-like_central"/>
</dbReference>
<protein>
    <recommendedName>
        <fullName evidence="14">Polynucleotide adenylyltransferase</fullName>
    </recommendedName>
</protein>
<keyword evidence="3" id="KW-0479">Metal-binding</keyword>
<dbReference type="InterPro" id="IPR012590">
    <property type="entry name" value="POPLD_dom"/>
</dbReference>
<dbReference type="GO" id="GO:1990817">
    <property type="term" value="F:poly(A) RNA polymerase activity"/>
    <property type="evidence" value="ECO:0007669"/>
    <property type="project" value="UniProtKB-ARBA"/>
</dbReference>
<dbReference type="OrthoDB" id="273917at2759"/>
<feature type="domain" description="POPLD" evidence="9">
    <location>
        <begin position="398"/>
        <end position="488"/>
    </location>
</feature>
<organism evidence="12">
    <name type="scientific">Notodromas monacha</name>
    <dbReference type="NCBI Taxonomy" id="399045"/>
    <lineage>
        <taxon>Eukaryota</taxon>
        <taxon>Metazoa</taxon>
        <taxon>Ecdysozoa</taxon>
        <taxon>Arthropoda</taxon>
        <taxon>Crustacea</taxon>
        <taxon>Oligostraca</taxon>
        <taxon>Ostracoda</taxon>
        <taxon>Podocopa</taxon>
        <taxon>Podocopida</taxon>
        <taxon>Cypridocopina</taxon>
        <taxon>Cypridoidea</taxon>
        <taxon>Cyprididae</taxon>
        <taxon>Notodromas</taxon>
    </lineage>
</organism>
<evidence type="ECO:0000256" key="3">
    <source>
        <dbReference type="ARBA" id="ARBA00022723"/>
    </source>
</evidence>
<feature type="domain" description="Pop1 N-terminal" evidence="8">
    <location>
        <begin position="5"/>
        <end position="33"/>
    </location>
</feature>
<feature type="non-terminal residue" evidence="12">
    <location>
        <position position="1"/>
    </location>
</feature>
<dbReference type="GO" id="GO:0001682">
    <property type="term" value="P:tRNA 5'-leader removal"/>
    <property type="evidence" value="ECO:0007669"/>
    <property type="project" value="InterPro"/>
</dbReference>
<keyword evidence="4" id="KW-0460">Magnesium</keyword>
<evidence type="ECO:0000256" key="2">
    <source>
        <dbReference type="ARBA" id="ARBA00022694"/>
    </source>
</evidence>
<feature type="domain" description="Poly(A) RNA polymerase mitochondrial-like central palm" evidence="10">
    <location>
        <begin position="694"/>
        <end position="818"/>
    </location>
</feature>
<feature type="region of interest" description="Disordered" evidence="6">
    <location>
        <begin position="625"/>
        <end position="645"/>
    </location>
</feature>
<dbReference type="CDD" id="cd05402">
    <property type="entry name" value="NT_PAP_TUTase"/>
    <property type="match status" value="1"/>
</dbReference>
<evidence type="ECO:0000256" key="1">
    <source>
        <dbReference type="ARBA" id="ARBA00004123"/>
    </source>
</evidence>
<dbReference type="InterPro" id="IPR055079">
    <property type="entry name" value="POP1_C"/>
</dbReference>
<name>A0A7R9BJV6_9CRUS</name>
<evidence type="ECO:0000313" key="12">
    <source>
        <dbReference type="EMBL" id="CAD7275871.1"/>
    </source>
</evidence>
<evidence type="ECO:0000259" key="9">
    <source>
        <dbReference type="Pfam" id="PF08170"/>
    </source>
</evidence>
<gene>
    <name evidence="12" type="ORF">NMOB1V02_LOCUS3657</name>
</gene>
<dbReference type="InterPro" id="IPR002058">
    <property type="entry name" value="PAP_assoc"/>
</dbReference>
<dbReference type="Pfam" id="PF22770">
    <property type="entry name" value="POP1_C"/>
    <property type="match status" value="1"/>
</dbReference>
<feature type="region of interest" description="Disordered" evidence="6">
    <location>
        <begin position="372"/>
        <end position="392"/>
    </location>
</feature>
<evidence type="ECO:0000259" key="10">
    <source>
        <dbReference type="Pfam" id="PF22600"/>
    </source>
</evidence>
<sequence length="994" mass="113516">VAQRELPFAMRRRAMSHNVKRYPKRLRTPALKNTVSMAFFGFAGSFFMAVARKLFHFLKLFSVSFSNTELWVQTVRFATSLEDLSYMVCMELRGPRGRLEAQLESVFLNQSVNDCKGKEVVYHLFSEDGRLISPVNLLKNCHEDDDSYWLWTHPTSHEQVLERLKRVFNLDEDKVPSTEPETDEESRGKLSKDRVKLKKLVSQPVFANPETGIEIRVLKDNLNRFRFIGGGCSSVFQRVLQPVASLGDCEWMLDAGGRDDKQPNGDVVRALEEKTAVSLVVRDPRVLLLPQTKKTPVIAKPEESRMSNADDDAKRENWWPLWSRSVRHFVSSHKMPDHEINSARKAHHESYAKPEDFSLGPDEARVPVLLIPQQQQQQPKRSSRISAKESAAHDATTADLVLPACWGMSFWIPFVFRCVKPVTLKELESHAFESSTLVFPKHFPDTEAGRVSAQVEQQRKKDVHFAHPPVHRPNYIKLGARWPFGPDYADVLHRCVPGISAESAEGFFVLRAEEKLCWLRDICQSQTRTPFDFWRDDEENRGDDVFQVKLGNGQLLQFARNSLVWVHLLCEFGGKPVDSAMICAPTKEDLDLQDFRNLCLKEPAHPDPHESTRRSLRAEHRRLLESQHRKRTRDRKGNPDAKIPCPKPEDHLDFAALMRDKEVLQVTDECENARLVIGLVEKGDSSLLHEELVLLSEWLVPTRAEKYVNEYLATELWRIARKQWPGVTMELIGSSSTGLRLPASDIDVVMFGGWRIEPLKTLEIMLNDAGFADPAHTIAVETARVPVLKVTHLMSRSKLDISFNQIDGVSTSEILARFKRKFPKFPLLYMVLKRLVSRRGLNEVYTGGISSFSMALLVVFFLQQQRTAQVPERKNLGVLLLEMFEYFAHKFDFRKYGIDALTGELVRKQIPSGVLYIVNPIKPNENIASATNSFPILLGSFKWIFAELHTSVLRGNNGGIQQGILGKLLGFTEEELKGRELHERLFCRRVFGPV</sequence>
<evidence type="ECO:0000256" key="5">
    <source>
        <dbReference type="ARBA" id="ARBA00023242"/>
    </source>
</evidence>